<dbReference type="InterPro" id="IPR029000">
    <property type="entry name" value="Cyclophilin-like_dom_sf"/>
</dbReference>
<dbReference type="InterPro" id="IPR046357">
    <property type="entry name" value="PPIase_dom_sf"/>
</dbReference>
<dbReference type="PROSITE" id="PS51257">
    <property type="entry name" value="PROKAR_LIPOPROTEIN"/>
    <property type="match status" value="1"/>
</dbReference>
<evidence type="ECO:0000259" key="4">
    <source>
        <dbReference type="PROSITE" id="PS50059"/>
    </source>
</evidence>
<organism evidence="6">
    <name type="scientific">hydrothermal vent metagenome</name>
    <dbReference type="NCBI Taxonomy" id="652676"/>
    <lineage>
        <taxon>unclassified sequences</taxon>
        <taxon>metagenomes</taxon>
        <taxon>ecological metagenomes</taxon>
    </lineage>
</organism>
<dbReference type="Gene3D" id="3.10.50.40">
    <property type="match status" value="1"/>
</dbReference>
<proteinExistence type="predicted"/>
<sequence length="371" mass="40565">MKKAYLIVLTLALVLSSCKSSKYPDLEDGVYADIQTTRGDIVVKLEYDKTPITVANFVSLAEGASTFVSDSLKGKKYYDGVIFHRVIKDFMIQTGDPAGTGNGGPGYKFKNEIVDSLTHSKKGILSMANTGQPISNGSQFFITHKDTPFLNGRHTVFGEVVIGLDVVDSIANIAISTTQKDRPEVDVVVNKVEIIRNGKAAKNFDANQVMTDYFAEEEAKIAAFEKMKSDFTAALPTQKEKAEELPSGLKILSLKKGEGDKPKIGQKVLVNYAGYLEDGTLFDSNYEEVAKKYNKFDKRRKAGGGYDAIPMDYSPDASLIAGFKEGLMNMNIGDKVRLFIPSHLGYGEQGGGPIPPNAELIFDLEITNLKK</sequence>
<dbReference type="InterPro" id="IPR001179">
    <property type="entry name" value="PPIase_FKBP_dom"/>
</dbReference>
<dbReference type="InterPro" id="IPR044666">
    <property type="entry name" value="Cyclophilin_A-like"/>
</dbReference>
<dbReference type="Gene3D" id="2.40.100.10">
    <property type="entry name" value="Cyclophilin-like"/>
    <property type="match status" value="1"/>
</dbReference>
<protein>
    <recommendedName>
        <fullName evidence="1">peptidylprolyl isomerase</fullName>
        <ecNumber evidence="1">5.2.1.8</ecNumber>
    </recommendedName>
</protein>
<dbReference type="PRINTS" id="PR00153">
    <property type="entry name" value="CSAPPISMRASE"/>
</dbReference>
<keyword evidence="2" id="KW-0697">Rotamase</keyword>
<dbReference type="PROSITE" id="PS50059">
    <property type="entry name" value="FKBP_PPIASE"/>
    <property type="match status" value="1"/>
</dbReference>
<keyword evidence="3 6" id="KW-0413">Isomerase</keyword>
<gene>
    <name evidence="6" type="ORF">MNBD_BACTEROID03-86</name>
</gene>
<evidence type="ECO:0000256" key="3">
    <source>
        <dbReference type="ARBA" id="ARBA00023235"/>
    </source>
</evidence>
<dbReference type="GO" id="GO:0003755">
    <property type="term" value="F:peptidyl-prolyl cis-trans isomerase activity"/>
    <property type="evidence" value="ECO:0007669"/>
    <property type="project" value="UniProtKB-KW"/>
</dbReference>
<dbReference type="PROSITE" id="PS00170">
    <property type="entry name" value="CSA_PPIASE_1"/>
    <property type="match status" value="1"/>
</dbReference>
<dbReference type="SUPFAM" id="SSF50891">
    <property type="entry name" value="Cyclophilin-like"/>
    <property type="match status" value="1"/>
</dbReference>
<dbReference type="Pfam" id="PF00254">
    <property type="entry name" value="FKBP_C"/>
    <property type="match status" value="1"/>
</dbReference>
<dbReference type="CDD" id="cd00317">
    <property type="entry name" value="cyclophilin"/>
    <property type="match status" value="1"/>
</dbReference>
<dbReference type="GO" id="GO:0006457">
    <property type="term" value="P:protein folding"/>
    <property type="evidence" value="ECO:0007669"/>
    <property type="project" value="InterPro"/>
</dbReference>
<evidence type="ECO:0000256" key="1">
    <source>
        <dbReference type="ARBA" id="ARBA00013194"/>
    </source>
</evidence>
<dbReference type="EMBL" id="UOEL01000004">
    <property type="protein sequence ID" value="VAW09897.1"/>
    <property type="molecule type" value="Genomic_DNA"/>
</dbReference>
<dbReference type="EC" id="5.2.1.8" evidence="1"/>
<dbReference type="PANTHER" id="PTHR45625:SF4">
    <property type="entry name" value="PEPTIDYLPROLYL ISOMERASE DOMAIN AND WD REPEAT-CONTAINING PROTEIN 1"/>
    <property type="match status" value="1"/>
</dbReference>
<evidence type="ECO:0000256" key="2">
    <source>
        <dbReference type="ARBA" id="ARBA00023110"/>
    </source>
</evidence>
<evidence type="ECO:0000259" key="5">
    <source>
        <dbReference type="PROSITE" id="PS50072"/>
    </source>
</evidence>
<dbReference type="InterPro" id="IPR002130">
    <property type="entry name" value="Cyclophilin-type_PPIase_dom"/>
</dbReference>
<dbReference type="PROSITE" id="PS50072">
    <property type="entry name" value="CSA_PPIASE_2"/>
    <property type="match status" value="1"/>
</dbReference>
<evidence type="ECO:0000313" key="6">
    <source>
        <dbReference type="EMBL" id="VAW09897.1"/>
    </source>
</evidence>
<accession>A0A3B0T961</accession>
<dbReference type="SUPFAM" id="SSF54534">
    <property type="entry name" value="FKBP-like"/>
    <property type="match status" value="1"/>
</dbReference>
<dbReference type="InterPro" id="IPR020892">
    <property type="entry name" value="Cyclophilin-type_PPIase_CS"/>
</dbReference>
<dbReference type="AlphaFoldDB" id="A0A3B0T961"/>
<name>A0A3B0T961_9ZZZZ</name>
<reference evidence="6" key="1">
    <citation type="submission" date="2018-06" db="EMBL/GenBank/DDBJ databases">
        <authorList>
            <person name="Zhirakovskaya E."/>
        </authorList>
    </citation>
    <scope>NUCLEOTIDE SEQUENCE</scope>
</reference>
<dbReference type="Pfam" id="PF00160">
    <property type="entry name" value="Pro_isomerase"/>
    <property type="match status" value="1"/>
</dbReference>
<dbReference type="PANTHER" id="PTHR45625">
    <property type="entry name" value="PEPTIDYL-PROLYL CIS-TRANS ISOMERASE-RELATED"/>
    <property type="match status" value="1"/>
</dbReference>
<feature type="domain" description="PPIase cyclophilin-type" evidence="5">
    <location>
        <begin position="39"/>
        <end position="194"/>
    </location>
</feature>
<feature type="domain" description="PPIase FKBP-type" evidence="4">
    <location>
        <begin position="265"/>
        <end position="370"/>
    </location>
</feature>